<feature type="non-terminal residue" evidence="1">
    <location>
        <position position="141"/>
    </location>
</feature>
<dbReference type="AlphaFoldDB" id="A0A6N2AM27"/>
<proteinExistence type="predicted"/>
<evidence type="ECO:0000313" key="1">
    <source>
        <dbReference type="EMBL" id="TMW82859.1"/>
    </source>
</evidence>
<sequence>MGECTFVSHVATDNSFVSTDELSVATCVTNVTIDESSVVVHPWITLTEEELQMPYLITLGLVETIFDPVVDRVKMVLVGATIIKRERVPIEVSNKLVVFDVDDGVDIDYCAGVGAAAAGVGTGQQEGATSCRQCCGFLCEK</sequence>
<dbReference type="EMBL" id="RXGB01016146">
    <property type="protein sequence ID" value="TMW82859.1"/>
    <property type="molecule type" value="Genomic_DNA"/>
</dbReference>
<organism evidence="1">
    <name type="scientific">Solanum chilense</name>
    <name type="common">Tomato</name>
    <name type="synonym">Lycopersicon chilense</name>
    <dbReference type="NCBI Taxonomy" id="4083"/>
    <lineage>
        <taxon>Eukaryota</taxon>
        <taxon>Viridiplantae</taxon>
        <taxon>Streptophyta</taxon>
        <taxon>Embryophyta</taxon>
        <taxon>Tracheophyta</taxon>
        <taxon>Spermatophyta</taxon>
        <taxon>Magnoliopsida</taxon>
        <taxon>eudicotyledons</taxon>
        <taxon>Gunneridae</taxon>
        <taxon>Pentapetalae</taxon>
        <taxon>asterids</taxon>
        <taxon>lamiids</taxon>
        <taxon>Solanales</taxon>
        <taxon>Solanaceae</taxon>
        <taxon>Solanoideae</taxon>
        <taxon>Solaneae</taxon>
        <taxon>Solanum</taxon>
        <taxon>Solanum subgen. Lycopersicon</taxon>
    </lineage>
</organism>
<accession>A0A6N2AM27</accession>
<comment type="caution">
    <text evidence="1">The sequence shown here is derived from an EMBL/GenBank/DDBJ whole genome shotgun (WGS) entry which is preliminary data.</text>
</comment>
<reference evidence="1" key="1">
    <citation type="submission" date="2019-05" db="EMBL/GenBank/DDBJ databases">
        <title>The de novo reference genome and transcriptome assemblies of the wild tomato species Solanum chilense.</title>
        <authorList>
            <person name="Stam R."/>
            <person name="Nosenko T."/>
            <person name="Hoerger A.C."/>
            <person name="Stephan W."/>
            <person name="Seidel M.A."/>
            <person name="Kuhn J.M.M."/>
            <person name="Haberer G."/>
            <person name="Tellier A."/>
        </authorList>
    </citation>
    <scope>NUCLEOTIDE SEQUENCE</scope>
    <source>
        <tissue evidence="1">Mature leaves</tissue>
    </source>
</reference>
<protein>
    <submittedName>
        <fullName evidence="1">Uncharacterized protein</fullName>
    </submittedName>
</protein>
<gene>
    <name evidence="1" type="ORF">EJD97_004401</name>
</gene>
<name>A0A6N2AM27_SOLCI</name>